<evidence type="ECO:0000313" key="2">
    <source>
        <dbReference type="EMBL" id="ELT98714.1"/>
    </source>
</evidence>
<evidence type="ECO:0000313" key="4">
    <source>
        <dbReference type="Proteomes" id="UP000014760"/>
    </source>
</evidence>
<feature type="region of interest" description="Disordered" evidence="1">
    <location>
        <begin position="20"/>
        <end position="80"/>
    </location>
</feature>
<name>R7TY92_CAPTE</name>
<gene>
    <name evidence="2" type="ORF">CAPTEDRAFT_214269</name>
</gene>
<reference evidence="4" key="1">
    <citation type="submission" date="2012-12" db="EMBL/GenBank/DDBJ databases">
        <authorList>
            <person name="Hellsten U."/>
            <person name="Grimwood J."/>
            <person name="Chapman J.A."/>
            <person name="Shapiro H."/>
            <person name="Aerts A."/>
            <person name="Otillar R.P."/>
            <person name="Terry A.Y."/>
            <person name="Boore J.L."/>
            <person name="Simakov O."/>
            <person name="Marletaz F."/>
            <person name="Cho S.-J."/>
            <person name="Edsinger-Gonzales E."/>
            <person name="Havlak P."/>
            <person name="Kuo D.-H."/>
            <person name="Larsson T."/>
            <person name="Lv J."/>
            <person name="Arendt D."/>
            <person name="Savage R."/>
            <person name="Osoegawa K."/>
            <person name="de Jong P."/>
            <person name="Lindberg D.R."/>
            <person name="Seaver E.C."/>
            <person name="Weisblat D.A."/>
            <person name="Putnam N.H."/>
            <person name="Grigoriev I.V."/>
            <person name="Rokhsar D.S."/>
        </authorList>
    </citation>
    <scope>NUCLEOTIDE SEQUENCE</scope>
    <source>
        <strain evidence="4">I ESC-2004</strain>
    </source>
</reference>
<keyword evidence="4" id="KW-1185">Reference proteome</keyword>
<protein>
    <submittedName>
        <fullName evidence="2 3">Uncharacterized protein</fullName>
    </submittedName>
</protein>
<dbReference type="AlphaFoldDB" id="R7TY92"/>
<reference evidence="3" key="3">
    <citation type="submission" date="2015-06" db="UniProtKB">
        <authorList>
            <consortium name="EnsemblMetazoa"/>
        </authorList>
    </citation>
    <scope>IDENTIFICATION</scope>
</reference>
<feature type="compositionally biased region" description="Acidic residues" evidence="1">
    <location>
        <begin position="217"/>
        <end position="226"/>
    </location>
</feature>
<feature type="compositionally biased region" description="Basic and acidic residues" evidence="1">
    <location>
        <begin position="56"/>
        <end position="65"/>
    </location>
</feature>
<evidence type="ECO:0000256" key="1">
    <source>
        <dbReference type="SAM" id="MobiDB-lite"/>
    </source>
</evidence>
<dbReference type="EnsemblMetazoa" id="CapteT214269">
    <property type="protein sequence ID" value="CapteP214269"/>
    <property type="gene ID" value="CapteG214269"/>
</dbReference>
<feature type="region of interest" description="Disordered" evidence="1">
    <location>
        <begin position="201"/>
        <end position="226"/>
    </location>
</feature>
<dbReference type="EMBL" id="KB307608">
    <property type="protein sequence ID" value="ELT98714.1"/>
    <property type="molecule type" value="Genomic_DNA"/>
</dbReference>
<accession>R7TY92</accession>
<evidence type="ECO:0000313" key="3">
    <source>
        <dbReference type="EnsemblMetazoa" id="CapteP214269"/>
    </source>
</evidence>
<proteinExistence type="predicted"/>
<dbReference type="HOGENOM" id="CLU_1148134_0_0_1"/>
<sequence length="242" mass="27327">MDKYNREWRRNRVLVMQLAISSDSEESEEEQSAANGGSETQSSCHLVEEEDGGDVSCHDSPDSHSDFATSDDAFTSSDSDCDYISSEDNIVEDSSIDVVYQVTERSLENNLKMKLRNWATKTHQTRESINEMLSIFRDEDYELPKDARTLLRKSAEVRTAQEPKIRDMSGDGEQSLVGFDGDQEHSLINKSDMQSAINILIPPIPPCTPSRTNEPHTDDEDSDYEDIYVDEVDSQVEEVLDS</sequence>
<organism evidence="2">
    <name type="scientific">Capitella teleta</name>
    <name type="common">Polychaete worm</name>
    <dbReference type="NCBI Taxonomy" id="283909"/>
    <lineage>
        <taxon>Eukaryota</taxon>
        <taxon>Metazoa</taxon>
        <taxon>Spiralia</taxon>
        <taxon>Lophotrochozoa</taxon>
        <taxon>Annelida</taxon>
        <taxon>Polychaeta</taxon>
        <taxon>Sedentaria</taxon>
        <taxon>Scolecida</taxon>
        <taxon>Capitellidae</taxon>
        <taxon>Capitella</taxon>
    </lineage>
</organism>
<reference evidence="2 4" key="2">
    <citation type="journal article" date="2013" name="Nature">
        <title>Insights into bilaterian evolution from three spiralian genomes.</title>
        <authorList>
            <person name="Simakov O."/>
            <person name="Marletaz F."/>
            <person name="Cho S.J."/>
            <person name="Edsinger-Gonzales E."/>
            <person name="Havlak P."/>
            <person name="Hellsten U."/>
            <person name="Kuo D.H."/>
            <person name="Larsson T."/>
            <person name="Lv J."/>
            <person name="Arendt D."/>
            <person name="Savage R."/>
            <person name="Osoegawa K."/>
            <person name="de Jong P."/>
            <person name="Grimwood J."/>
            <person name="Chapman J.A."/>
            <person name="Shapiro H."/>
            <person name="Aerts A."/>
            <person name="Otillar R.P."/>
            <person name="Terry A.Y."/>
            <person name="Boore J.L."/>
            <person name="Grigoriev I.V."/>
            <person name="Lindberg D.R."/>
            <person name="Seaver E.C."/>
            <person name="Weisblat D.A."/>
            <person name="Putnam N.H."/>
            <person name="Rokhsar D.S."/>
        </authorList>
    </citation>
    <scope>NUCLEOTIDE SEQUENCE</scope>
    <source>
        <strain evidence="2 4">I ESC-2004</strain>
    </source>
</reference>
<dbReference type="Proteomes" id="UP000014760">
    <property type="component" value="Unassembled WGS sequence"/>
</dbReference>
<feature type="compositionally biased region" description="Low complexity" evidence="1">
    <location>
        <begin position="66"/>
        <end position="78"/>
    </location>
</feature>
<dbReference type="EMBL" id="AMQN01026920">
    <property type="status" value="NOT_ANNOTATED_CDS"/>
    <property type="molecule type" value="Genomic_DNA"/>
</dbReference>